<dbReference type="InterPro" id="IPR012677">
    <property type="entry name" value="Nucleotide-bd_a/b_plait_sf"/>
</dbReference>
<dbReference type="PANTHER" id="PTHR48027">
    <property type="entry name" value="HETEROGENEOUS NUCLEAR RIBONUCLEOPROTEIN 87F-RELATED"/>
    <property type="match status" value="1"/>
</dbReference>
<dbReference type="Pfam" id="PF00076">
    <property type="entry name" value="RRM_1"/>
    <property type="match status" value="1"/>
</dbReference>
<dbReference type="InterPro" id="IPR000504">
    <property type="entry name" value="RRM_dom"/>
</dbReference>
<evidence type="ECO:0000313" key="5">
    <source>
        <dbReference type="Proteomes" id="UP000051861"/>
    </source>
</evidence>
<dbReference type="AlphaFoldDB" id="A0A0S7Y1T5"/>
<dbReference type="CDD" id="cd21608">
    <property type="entry name" value="RRM2_NsCP33_like"/>
    <property type="match status" value="1"/>
</dbReference>
<evidence type="ECO:0000259" key="3">
    <source>
        <dbReference type="PROSITE" id="PS50102"/>
    </source>
</evidence>
<evidence type="ECO:0000313" key="4">
    <source>
        <dbReference type="EMBL" id="KPJ68554.1"/>
    </source>
</evidence>
<dbReference type="SMART" id="SM00360">
    <property type="entry name" value="RRM"/>
    <property type="match status" value="1"/>
</dbReference>
<dbReference type="GO" id="GO:0003723">
    <property type="term" value="F:RNA binding"/>
    <property type="evidence" value="ECO:0007669"/>
    <property type="project" value="UniProtKB-KW"/>
</dbReference>
<protein>
    <submittedName>
        <fullName evidence="4">RNA-binding protein</fullName>
    </submittedName>
</protein>
<dbReference type="PROSITE" id="PS50102">
    <property type="entry name" value="RRM"/>
    <property type="match status" value="1"/>
</dbReference>
<proteinExistence type="predicted"/>
<dbReference type="InterPro" id="IPR048289">
    <property type="entry name" value="RRM2_NsCP33-like"/>
</dbReference>
<keyword evidence="1" id="KW-0694">RNA-binding</keyword>
<evidence type="ECO:0000256" key="1">
    <source>
        <dbReference type="ARBA" id="ARBA00022884"/>
    </source>
</evidence>
<dbReference type="EMBL" id="LIZX01000050">
    <property type="protein sequence ID" value="KPJ68554.1"/>
    <property type="molecule type" value="Genomic_DNA"/>
</dbReference>
<dbReference type="Gene3D" id="3.30.70.330">
    <property type="match status" value="1"/>
</dbReference>
<dbReference type="Proteomes" id="UP000051861">
    <property type="component" value="Unassembled WGS sequence"/>
</dbReference>
<dbReference type="SUPFAM" id="SSF54928">
    <property type="entry name" value="RNA-binding domain, RBD"/>
    <property type="match status" value="1"/>
</dbReference>
<accession>A0A0S7Y1T5</accession>
<dbReference type="InterPro" id="IPR052462">
    <property type="entry name" value="SLIRP/GR-RBP-like"/>
</dbReference>
<comment type="caution">
    <text evidence="4">The sequence shown here is derived from an EMBL/GenBank/DDBJ whole genome shotgun (WGS) entry which is preliminary data.</text>
</comment>
<sequence>MKSLYVGNLPWSVTDEELKTKFSEFGNVISARVVTDKYSGRSRGFGFVDMEDADAEKAIGAMNGYKWGDREVTVNEARPKKERGERRGGGGGGGRRDFNRF</sequence>
<dbReference type="InterPro" id="IPR035979">
    <property type="entry name" value="RBD_domain_sf"/>
</dbReference>
<reference evidence="4 5" key="1">
    <citation type="journal article" date="2015" name="Microbiome">
        <title>Genomic resolution of linkages in carbon, nitrogen, and sulfur cycling among widespread estuary sediment bacteria.</title>
        <authorList>
            <person name="Baker B.J."/>
            <person name="Lazar C.S."/>
            <person name="Teske A.P."/>
            <person name="Dick G.J."/>
        </authorList>
    </citation>
    <scope>NUCLEOTIDE SEQUENCE [LARGE SCALE GENOMIC DNA]</scope>
    <source>
        <strain evidence="4">DG_54_3</strain>
    </source>
</reference>
<organism evidence="4 5">
    <name type="scientific">candidate division WOR-1 bacterium DG_54_3</name>
    <dbReference type="NCBI Taxonomy" id="1703775"/>
    <lineage>
        <taxon>Bacteria</taxon>
        <taxon>Bacillati</taxon>
        <taxon>Saganbacteria</taxon>
    </lineage>
</organism>
<feature type="domain" description="RRM" evidence="3">
    <location>
        <begin position="2"/>
        <end position="79"/>
    </location>
</feature>
<name>A0A0S7Y1T5_UNCSA</name>
<gene>
    <name evidence="4" type="ORF">AMJ44_06295</name>
</gene>
<feature type="region of interest" description="Disordered" evidence="2">
    <location>
        <begin position="75"/>
        <end position="101"/>
    </location>
</feature>
<evidence type="ECO:0000256" key="2">
    <source>
        <dbReference type="SAM" id="MobiDB-lite"/>
    </source>
</evidence>